<dbReference type="EMBL" id="HBUF01547546">
    <property type="protein sequence ID" value="CAG6757590.1"/>
    <property type="molecule type" value="Transcribed_RNA"/>
</dbReference>
<dbReference type="EMBL" id="HBUF01405644">
    <property type="protein sequence ID" value="CAG6738003.1"/>
    <property type="molecule type" value="Transcribed_RNA"/>
</dbReference>
<protein>
    <submittedName>
        <fullName evidence="2">Uncharacterized protein</fullName>
    </submittedName>
</protein>
<feature type="compositionally biased region" description="Basic residues" evidence="1">
    <location>
        <begin position="1"/>
        <end position="15"/>
    </location>
</feature>
<reference evidence="2" key="1">
    <citation type="submission" date="2021-05" db="EMBL/GenBank/DDBJ databases">
        <authorList>
            <person name="Alioto T."/>
            <person name="Alioto T."/>
            <person name="Gomez Garrido J."/>
        </authorList>
    </citation>
    <scope>NUCLEOTIDE SEQUENCE</scope>
</reference>
<dbReference type="EMBL" id="HBUF01547549">
    <property type="protein sequence ID" value="CAG6757607.1"/>
    <property type="molecule type" value="Transcribed_RNA"/>
</dbReference>
<evidence type="ECO:0000256" key="1">
    <source>
        <dbReference type="SAM" id="MobiDB-lite"/>
    </source>
</evidence>
<feature type="region of interest" description="Disordered" evidence="1">
    <location>
        <begin position="216"/>
        <end position="235"/>
    </location>
</feature>
<evidence type="ECO:0000313" key="2">
    <source>
        <dbReference type="EMBL" id="CAG6674468.1"/>
    </source>
</evidence>
<dbReference type="EMBL" id="HBUF01547551">
    <property type="protein sequence ID" value="CAG6757619.1"/>
    <property type="molecule type" value="Transcribed_RNA"/>
</dbReference>
<name>A0A8D8SRE1_9HEMI</name>
<proteinExistence type="predicted"/>
<dbReference type="AlphaFoldDB" id="A0A8D8SRE1"/>
<dbReference type="EMBL" id="HBUF01547552">
    <property type="protein sequence ID" value="CAG6757627.1"/>
    <property type="molecule type" value="Transcribed_RNA"/>
</dbReference>
<feature type="compositionally biased region" description="Acidic residues" evidence="1">
    <location>
        <begin position="223"/>
        <end position="235"/>
    </location>
</feature>
<feature type="compositionally biased region" description="Basic and acidic residues" evidence="1">
    <location>
        <begin position="16"/>
        <end position="28"/>
    </location>
</feature>
<accession>A0A8D8SRE1</accession>
<sequence length="235" mass="27049">MVFNKYRRSSAKRRKTEQVHLLEDHAGESSDGSTNTSRRRKSSTDKQRQKMYRPKAALSLWSLKEAIDLIENFKPPTRNEKHFIDNECQVITNKKIVQESVQNTLICVEDTTKLYAKEIVMQSLLKADFVTSIKVLCSMINTECVSLGTESVYFKKCAVLMFMYIDDSSHLYDFLQLVFKTKAIAELEEEELYELMKTYLKLKALRNNTTVLPLENGSALPVENEDEDEASALPE</sequence>
<dbReference type="EMBL" id="HBUF01405643">
    <property type="protein sequence ID" value="CAG6738001.1"/>
    <property type="molecule type" value="Transcribed_RNA"/>
</dbReference>
<dbReference type="EMBL" id="HBUF01072297">
    <property type="protein sequence ID" value="CAG6630019.1"/>
    <property type="molecule type" value="Transcribed_RNA"/>
</dbReference>
<organism evidence="2">
    <name type="scientific">Cacopsylla melanoneura</name>
    <dbReference type="NCBI Taxonomy" id="428564"/>
    <lineage>
        <taxon>Eukaryota</taxon>
        <taxon>Metazoa</taxon>
        <taxon>Ecdysozoa</taxon>
        <taxon>Arthropoda</taxon>
        <taxon>Hexapoda</taxon>
        <taxon>Insecta</taxon>
        <taxon>Pterygota</taxon>
        <taxon>Neoptera</taxon>
        <taxon>Paraneoptera</taxon>
        <taxon>Hemiptera</taxon>
        <taxon>Sternorrhyncha</taxon>
        <taxon>Psylloidea</taxon>
        <taxon>Psyllidae</taxon>
        <taxon>Psyllinae</taxon>
        <taxon>Cacopsylla</taxon>
    </lineage>
</organism>
<dbReference type="EMBL" id="HBUF01233961">
    <property type="protein sequence ID" value="CAG6674468.1"/>
    <property type="molecule type" value="Transcribed_RNA"/>
</dbReference>
<feature type="region of interest" description="Disordered" evidence="1">
    <location>
        <begin position="1"/>
        <end position="52"/>
    </location>
</feature>